<evidence type="ECO:0000313" key="1">
    <source>
        <dbReference type="EMBL" id="GLD68967.1"/>
    </source>
</evidence>
<gene>
    <name evidence="1" type="ORF">AKAME5_002028000</name>
</gene>
<sequence>MPSAECRPVIIQAPQYRALARPRSTQQPDLGVSTPRPKQHRRSAIFVGCPQKYEFACNGLRRRNRRTEVRAPVDVTTDARHTVSNISEHHSHRFAASSRQYWRRNQHDIVTKSFIHIVHSRNVPCRQALLSKDALPLTICRNVIHRRPAHHRSEVPSYHPSLNDGNGPANVFRSVGHGERRSGKTARTQSSFNQRYHVSSTMVVEEARWGSRHLLQDVYDNESKLYSEPEKNCTEPGWEAELEVDSLCSDDQAHLRSLPHLSPLSPHHSPYLTCPLFSLPRQFFIAVHLLSCQKFQAILLLQLLPRSSSLVCFHTAVPPLCPWLFPRPVSPVCSPCAPGHSRGLSCGVPPVLPGPCLVILALELQPVLPASLFCLLPAPFPGPRSGHGPRPCQTHRSFGGLFVFFPNPFGPFFCGQ</sequence>
<keyword evidence="2" id="KW-1185">Reference proteome</keyword>
<proteinExistence type="predicted"/>
<dbReference type="Proteomes" id="UP001279410">
    <property type="component" value="Unassembled WGS sequence"/>
</dbReference>
<dbReference type="EMBL" id="BRZM01000160">
    <property type="protein sequence ID" value="GLD68967.1"/>
    <property type="molecule type" value="Genomic_DNA"/>
</dbReference>
<accession>A0AAD3N6Z4</accession>
<name>A0AAD3N6Z4_LATJO</name>
<dbReference type="AlphaFoldDB" id="A0AAD3N6Z4"/>
<evidence type="ECO:0000313" key="2">
    <source>
        <dbReference type="Proteomes" id="UP001279410"/>
    </source>
</evidence>
<protein>
    <submittedName>
        <fullName evidence="1">Uncharacterized protein</fullName>
    </submittedName>
</protein>
<comment type="caution">
    <text evidence="1">The sequence shown here is derived from an EMBL/GenBank/DDBJ whole genome shotgun (WGS) entry which is preliminary data.</text>
</comment>
<reference evidence="1" key="1">
    <citation type="submission" date="2022-08" db="EMBL/GenBank/DDBJ databases">
        <title>Genome sequencing of akame (Lates japonicus).</title>
        <authorList>
            <person name="Hashiguchi Y."/>
            <person name="Takahashi H."/>
        </authorList>
    </citation>
    <scope>NUCLEOTIDE SEQUENCE</scope>
    <source>
        <strain evidence="1">Kochi</strain>
    </source>
</reference>
<organism evidence="1 2">
    <name type="scientific">Lates japonicus</name>
    <name type="common">Japanese lates</name>
    <dbReference type="NCBI Taxonomy" id="270547"/>
    <lineage>
        <taxon>Eukaryota</taxon>
        <taxon>Metazoa</taxon>
        <taxon>Chordata</taxon>
        <taxon>Craniata</taxon>
        <taxon>Vertebrata</taxon>
        <taxon>Euteleostomi</taxon>
        <taxon>Actinopterygii</taxon>
        <taxon>Neopterygii</taxon>
        <taxon>Teleostei</taxon>
        <taxon>Neoteleostei</taxon>
        <taxon>Acanthomorphata</taxon>
        <taxon>Carangaria</taxon>
        <taxon>Carangaria incertae sedis</taxon>
        <taxon>Centropomidae</taxon>
        <taxon>Lates</taxon>
    </lineage>
</organism>